<evidence type="ECO:0000313" key="2">
    <source>
        <dbReference type="Proteomes" id="UP000276133"/>
    </source>
</evidence>
<proteinExistence type="predicted"/>
<organism evidence="1 2">
    <name type="scientific">Brachionus plicatilis</name>
    <name type="common">Marine rotifer</name>
    <name type="synonym">Brachionus muelleri</name>
    <dbReference type="NCBI Taxonomy" id="10195"/>
    <lineage>
        <taxon>Eukaryota</taxon>
        <taxon>Metazoa</taxon>
        <taxon>Spiralia</taxon>
        <taxon>Gnathifera</taxon>
        <taxon>Rotifera</taxon>
        <taxon>Eurotatoria</taxon>
        <taxon>Monogononta</taxon>
        <taxon>Pseudotrocha</taxon>
        <taxon>Ploima</taxon>
        <taxon>Brachionidae</taxon>
        <taxon>Brachionus</taxon>
    </lineage>
</organism>
<name>A0A3M7TAP3_BRAPC</name>
<evidence type="ECO:0000313" key="1">
    <source>
        <dbReference type="EMBL" id="RNA44958.1"/>
    </source>
</evidence>
<dbReference type="AlphaFoldDB" id="A0A3M7TAP3"/>
<comment type="caution">
    <text evidence="1">The sequence shown here is derived from an EMBL/GenBank/DDBJ whole genome shotgun (WGS) entry which is preliminary data.</text>
</comment>
<reference evidence="1 2" key="1">
    <citation type="journal article" date="2018" name="Sci. Rep.">
        <title>Genomic signatures of local adaptation to the degree of environmental predictability in rotifers.</title>
        <authorList>
            <person name="Franch-Gras L."/>
            <person name="Hahn C."/>
            <person name="Garcia-Roger E.M."/>
            <person name="Carmona M.J."/>
            <person name="Serra M."/>
            <person name="Gomez A."/>
        </authorList>
    </citation>
    <scope>NUCLEOTIDE SEQUENCE [LARGE SCALE GENOMIC DNA]</scope>
    <source>
        <strain evidence="1">HYR1</strain>
    </source>
</reference>
<dbReference type="EMBL" id="REGN01000043">
    <property type="protein sequence ID" value="RNA44958.1"/>
    <property type="molecule type" value="Genomic_DNA"/>
</dbReference>
<keyword evidence="2" id="KW-1185">Reference proteome</keyword>
<gene>
    <name evidence="1" type="ORF">BpHYR1_052247</name>
</gene>
<dbReference type="Proteomes" id="UP000276133">
    <property type="component" value="Unassembled WGS sequence"/>
</dbReference>
<sequence length="77" mass="9130">MLSEKPKKALIEINRLTKFCLSYFLNNKNLNFWMLYSGDIRKLNFLKNFVCKKDKQLSCECKILKLQSIVVVTQLKI</sequence>
<accession>A0A3M7TAP3</accession>
<protein>
    <submittedName>
        <fullName evidence="1">Uncharacterized protein</fullName>
    </submittedName>
</protein>